<evidence type="ECO:0000313" key="1">
    <source>
        <dbReference type="EMBL" id="GLW67080.1"/>
    </source>
</evidence>
<protein>
    <submittedName>
        <fullName evidence="1">Uncharacterized protein</fullName>
    </submittedName>
</protein>
<keyword evidence="2" id="KW-1185">Reference proteome</keyword>
<dbReference type="Proteomes" id="UP001165124">
    <property type="component" value="Unassembled WGS sequence"/>
</dbReference>
<sequence>MCGMCGSAATWTERIAPLDGGGAIRRQRALTALLANAPSPRLRRVAAAPWPGGGWRLTAPDGLRFARSLDEAVALLTGRYGPLVAADPGDASTTACLEAGASPHALAVWAAALRHAGFTATVTTARFTLTVSPADAHVAAPPPGAAHETVRVAAAGARSLVRYLEIADGKQRTNQS</sequence>
<proteinExistence type="predicted"/>
<comment type="caution">
    <text evidence="1">The sequence shown here is derived from an EMBL/GenBank/DDBJ whole genome shotgun (WGS) entry which is preliminary data.</text>
</comment>
<evidence type="ECO:0000313" key="2">
    <source>
        <dbReference type="Proteomes" id="UP001165124"/>
    </source>
</evidence>
<dbReference type="EMBL" id="BSRZ01000019">
    <property type="protein sequence ID" value="GLW67080.1"/>
    <property type="molecule type" value="Genomic_DNA"/>
</dbReference>
<dbReference type="AlphaFoldDB" id="A0A9W6PZI7"/>
<reference evidence="1" key="1">
    <citation type="submission" date="2023-02" db="EMBL/GenBank/DDBJ databases">
        <title>Actinomadura rubrobrunea NBRC 14622.</title>
        <authorList>
            <person name="Ichikawa N."/>
            <person name="Sato H."/>
            <person name="Tonouchi N."/>
        </authorList>
    </citation>
    <scope>NUCLEOTIDE SEQUENCE</scope>
    <source>
        <strain evidence="1">NBRC 14622</strain>
    </source>
</reference>
<name>A0A9W6PZI7_9ACTN</name>
<gene>
    <name evidence="1" type="ORF">Arub01_53230</name>
</gene>
<organism evidence="1 2">
    <name type="scientific">Actinomadura rubrobrunea</name>
    <dbReference type="NCBI Taxonomy" id="115335"/>
    <lineage>
        <taxon>Bacteria</taxon>
        <taxon>Bacillati</taxon>
        <taxon>Actinomycetota</taxon>
        <taxon>Actinomycetes</taxon>
        <taxon>Streptosporangiales</taxon>
        <taxon>Thermomonosporaceae</taxon>
        <taxon>Actinomadura</taxon>
    </lineage>
</organism>
<accession>A0A9W6PZI7</accession>